<gene>
    <name evidence="1" type="ORF">IAD26_06325</name>
</gene>
<dbReference type="EMBL" id="DVOD01000047">
    <property type="protein sequence ID" value="HIU92733.1"/>
    <property type="molecule type" value="Genomic_DNA"/>
</dbReference>
<proteinExistence type="predicted"/>
<protein>
    <recommendedName>
        <fullName evidence="3">Radical SAM protein</fullName>
    </recommendedName>
</protein>
<name>A0A9D1N134_9CLOT</name>
<reference evidence="1" key="1">
    <citation type="submission" date="2020-10" db="EMBL/GenBank/DDBJ databases">
        <authorList>
            <person name="Gilroy R."/>
        </authorList>
    </citation>
    <scope>NUCLEOTIDE SEQUENCE</scope>
    <source>
        <strain evidence="1">CHK154-7741</strain>
    </source>
</reference>
<comment type="caution">
    <text evidence="1">The sequence shown here is derived from an EMBL/GenBank/DDBJ whole genome shotgun (WGS) entry which is preliminary data.</text>
</comment>
<dbReference type="Proteomes" id="UP000886748">
    <property type="component" value="Unassembled WGS sequence"/>
</dbReference>
<evidence type="ECO:0000313" key="1">
    <source>
        <dbReference type="EMBL" id="HIU92733.1"/>
    </source>
</evidence>
<evidence type="ECO:0008006" key="3">
    <source>
        <dbReference type="Google" id="ProtNLM"/>
    </source>
</evidence>
<organism evidence="1 2">
    <name type="scientific">Candidatus Limenecus avicola</name>
    <dbReference type="NCBI Taxonomy" id="2840847"/>
    <lineage>
        <taxon>Bacteria</taxon>
        <taxon>Bacillati</taxon>
        <taxon>Bacillota</taxon>
        <taxon>Clostridia</taxon>
        <taxon>Eubacteriales</taxon>
        <taxon>Clostridiaceae</taxon>
        <taxon>Clostridiaceae incertae sedis</taxon>
        <taxon>Candidatus Limenecus</taxon>
    </lineage>
</organism>
<dbReference type="AlphaFoldDB" id="A0A9D1N134"/>
<sequence>MRIQIIGKTTTLNTRNKTNKTSLTNTNKIVESRIFSENYRPLSFKSLREYKYQKAKKYLNEQKNILKETAANESINIDNFDLKKLEGIQKGIKVFDGLTMKEIAFIASTTQEFALTRGCSNQCAHCYVDAKPHLHLKKDEKNI</sequence>
<accession>A0A9D1N134</accession>
<reference evidence="1" key="2">
    <citation type="journal article" date="2021" name="PeerJ">
        <title>Extensive microbial diversity within the chicken gut microbiome revealed by metagenomics and culture.</title>
        <authorList>
            <person name="Gilroy R."/>
            <person name="Ravi A."/>
            <person name="Getino M."/>
            <person name="Pursley I."/>
            <person name="Horton D.L."/>
            <person name="Alikhan N.F."/>
            <person name="Baker D."/>
            <person name="Gharbi K."/>
            <person name="Hall N."/>
            <person name="Watson M."/>
            <person name="Adriaenssens E.M."/>
            <person name="Foster-Nyarko E."/>
            <person name="Jarju S."/>
            <person name="Secka A."/>
            <person name="Antonio M."/>
            <person name="Oren A."/>
            <person name="Chaudhuri R.R."/>
            <person name="La Ragione R."/>
            <person name="Hildebrand F."/>
            <person name="Pallen M.J."/>
        </authorList>
    </citation>
    <scope>NUCLEOTIDE SEQUENCE</scope>
    <source>
        <strain evidence="1">CHK154-7741</strain>
    </source>
</reference>
<evidence type="ECO:0000313" key="2">
    <source>
        <dbReference type="Proteomes" id="UP000886748"/>
    </source>
</evidence>